<dbReference type="RefSeq" id="WP_171398189.1">
    <property type="nucleotide sequence ID" value="NZ_CP049838.1"/>
</dbReference>
<accession>A0A6M4WQ28</accession>
<evidence type="ECO:0000256" key="2">
    <source>
        <dbReference type="SAM" id="SignalP"/>
    </source>
</evidence>
<feature type="chain" id="PRO_5039028192" description="Lipoprotein" evidence="2">
    <location>
        <begin position="25"/>
        <end position="283"/>
    </location>
</feature>
<dbReference type="PROSITE" id="PS51257">
    <property type="entry name" value="PROKAR_LIPOPROTEIN"/>
    <property type="match status" value="1"/>
</dbReference>
<dbReference type="AlphaFoldDB" id="A0A6M4WQ28"/>
<reference evidence="3" key="1">
    <citation type="submission" date="2020-03" db="EMBL/GenBank/DDBJ databases">
        <title>Molecular networking-based the target discovery of potent antiproliferative macrolactams: 5/6/7/16 polycyclic ansamycins and glycosylated trienomycin from Streptomyces cacaoi subsp. asoensis.</title>
        <authorList>
            <person name="Liu L.-L."/>
        </authorList>
    </citation>
    <scope>NUCLEOTIDE SEQUENCE [LARGE SCALE GENOMIC DNA]</scope>
    <source>
        <strain evidence="3">H2S5</strain>
    </source>
</reference>
<feature type="signal peptide" evidence="2">
    <location>
        <begin position="1"/>
        <end position="24"/>
    </location>
</feature>
<proteinExistence type="predicted"/>
<dbReference type="EMBL" id="CP049838">
    <property type="protein sequence ID" value="QJT02687.1"/>
    <property type="molecule type" value="Genomic_DNA"/>
</dbReference>
<sequence>MTRNRRKAFLVSAALLGGTLLMSACNQGNDAADSSSGKTETAAAANKSGAKGVSGTFAGGTVKYLASGKYIVSVSGKSDQQFWIADDTKILGAGTICGDASSKVDAPCEEADLETATKGGRSVDADVVMKDGAATQITERRASASSSGGSTSGGGSTTAPGSTSGGATTAPGSTSGGSDSVVDGLNKGKGVNGTWYGIVRYTAPGKYLVDGPAAQGSGGEQQAFYLAEDTVILGGGQICGTAGSKVDAPCEEADLEKAAKKGVEAEVVIENGIATKITDGALL</sequence>
<name>A0A6M4WQ28_9ACTN</name>
<organism evidence="3 4">
    <name type="scientific">Streptomyces asoensis</name>
    <dbReference type="NCBI Taxonomy" id="249586"/>
    <lineage>
        <taxon>Bacteria</taxon>
        <taxon>Bacillati</taxon>
        <taxon>Actinomycetota</taxon>
        <taxon>Actinomycetes</taxon>
        <taxon>Kitasatosporales</taxon>
        <taxon>Streptomycetaceae</taxon>
        <taxon>Streptomyces</taxon>
    </lineage>
</organism>
<evidence type="ECO:0000313" key="4">
    <source>
        <dbReference type="Proteomes" id="UP000502665"/>
    </source>
</evidence>
<keyword evidence="4" id="KW-1185">Reference proteome</keyword>
<evidence type="ECO:0000256" key="1">
    <source>
        <dbReference type="SAM" id="MobiDB-lite"/>
    </source>
</evidence>
<feature type="compositionally biased region" description="Low complexity" evidence="1">
    <location>
        <begin position="157"/>
        <end position="181"/>
    </location>
</feature>
<feature type="region of interest" description="Disordered" evidence="1">
    <location>
        <begin position="134"/>
        <end position="181"/>
    </location>
</feature>
<keyword evidence="2" id="KW-0732">Signal</keyword>
<protein>
    <recommendedName>
        <fullName evidence="5">Lipoprotein</fullName>
    </recommendedName>
</protein>
<evidence type="ECO:0000313" key="3">
    <source>
        <dbReference type="EMBL" id="QJT02687.1"/>
    </source>
</evidence>
<dbReference type="Proteomes" id="UP000502665">
    <property type="component" value="Chromosome"/>
</dbReference>
<evidence type="ECO:0008006" key="5">
    <source>
        <dbReference type="Google" id="ProtNLM"/>
    </source>
</evidence>
<gene>
    <name evidence="3" type="ORF">G9272_22280</name>
</gene>